<dbReference type="EMBL" id="JBHTJM010000002">
    <property type="protein sequence ID" value="MFD0962817.1"/>
    <property type="molecule type" value="Genomic_DNA"/>
</dbReference>
<evidence type="ECO:0000313" key="1">
    <source>
        <dbReference type="EMBL" id="MFD0962817.1"/>
    </source>
</evidence>
<organism evidence="1 2">
    <name type="scientific">Pseudofulvibacter geojedonensis</name>
    <dbReference type="NCBI Taxonomy" id="1123758"/>
    <lineage>
        <taxon>Bacteria</taxon>
        <taxon>Pseudomonadati</taxon>
        <taxon>Bacteroidota</taxon>
        <taxon>Flavobacteriia</taxon>
        <taxon>Flavobacteriales</taxon>
        <taxon>Flavobacteriaceae</taxon>
        <taxon>Pseudofulvibacter</taxon>
    </lineage>
</organism>
<dbReference type="RefSeq" id="WP_377712864.1">
    <property type="nucleotide sequence ID" value="NZ_JBHTJM010000002.1"/>
</dbReference>
<comment type="caution">
    <text evidence="1">The sequence shown here is derived from an EMBL/GenBank/DDBJ whole genome shotgun (WGS) entry which is preliminary data.</text>
</comment>
<evidence type="ECO:0000313" key="2">
    <source>
        <dbReference type="Proteomes" id="UP001596997"/>
    </source>
</evidence>
<proteinExistence type="predicted"/>
<dbReference type="InterPro" id="IPR043749">
    <property type="entry name" value="DUF5694"/>
</dbReference>
<sequence>MTTKLKILILLFILIVSCKQDVKIDLEKNNYIEVKKEKLPQISILGTFHFANTSDYSAIVIEDLDTQKRQSELNNLVDNLSKFRPTKILVEREPSFTDTLTLRLKEYKNGNYVLPKNELYQLGFRLAKKLDLDTIFGVDHQMGLGDQELVTFLQENQLMENFSEIIQAAKVWANQETEYLKTHTLGQTLENLNGLKSDKFNRNLYLESILNVTDKGNSPASNYVSNWYKRNIFIKKNIDDLIEENDRILLIIGAGHSSILKDFYRGSSKVNYVELNNLTE</sequence>
<reference evidence="2" key="1">
    <citation type="journal article" date="2019" name="Int. J. Syst. Evol. Microbiol.">
        <title>The Global Catalogue of Microorganisms (GCM) 10K type strain sequencing project: providing services to taxonomists for standard genome sequencing and annotation.</title>
        <authorList>
            <consortium name="The Broad Institute Genomics Platform"/>
            <consortium name="The Broad Institute Genome Sequencing Center for Infectious Disease"/>
            <person name="Wu L."/>
            <person name="Ma J."/>
        </authorList>
    </citation>
    <scope>NUCLEOTIDE SEQUENCE [LARGE SCALE GENOMIC DNA]</scope>
    <source>
        <strain evidence="2">CCUG 62114</strain>
    </source>
</reference>
<accession>A0ABW3HZN5</accession>
<dbReference type="Proteomes" id="UP001596997">
    <property type="component" value="Unassembled WGS sequence"/>
</dbReference>
<name>A0ABW3HZN5_9FLAO</name>
<keyword evidence="2" id="KW-1185">Reference proteome</keyword>
<dbReference type="PROSITE" id="PS51257">
    <property type="entry name" value="PROKAR_LIPOPROTEIN"/>
    <property type="match status" value="1"/>
</dbReference>
<gene>
    <name evidence="1" type="ORF">ACFQ1O_02220</name>
</gene>
<dbReference type="Pfam" id="PF18950">
    <property type="entry name" value="DUF5694"/>
    <property type="match status" value="1"/>
</dbReference>
<protein>
    <submittedName>
        <fullName evidence="1">DUF5694 domain-containing protein</fullName>
    </submittedName>
</protein>